<evidence type="ECO:0000313" key="2">
    <source>
        <dbReference type="Proteomes" id="UP001152798"/>
    </source>
</evidence>
<dbReference type="AlphaFoldDB" id="A0A9P0HFM6"/>
<gene>
    <name evidence="1" type="ORF">NEZAVI_LOCUS10538</name>
</gene>
<dbReference type="InterPro" id="IPR036971">
    <property type="entry name" value="PDEase_catalytic_dom_sf"/>
</dbReference>
<dbReference type="Gene3D" id="1.10.1300.10">
    <property type="entry name" value="3'5'-cyclic nucleotide phosphodiesterase, catalytic domain"/>
    <property type="match status" value="1"/>
</dbReference>
<reference evidence="1" key="1">
    <citation type="submission" date="2022-01" db="EMBL/GenBank/DDBJ databases">
        <authorList>
            <person name="King R."/>
        </authorList>
    </citation>
    <scope>NUCLEOTIDE SEQUENCE</scope>
</reference>
<dbReference type="SUPFAM" id="SSF109604">
    <property type="entry name" value="HD-domain/PDEase-like"/>
    <property type="match status" value="1"/>
</dbReference>
<evidence type="ECO:0000313" key="1">
    <source>
        <dbReference type="EMBL" id="CAH1401533.1"/>
    </source>
</evidence>
<dbReference type="GO" id="GO:0007165">
    <property type="term" value="P:signal transduction"/>
    <property type="evidence" value="ECO:0007669"/>
    <property type="project" value="InterPro"/>
</dbReference>
<organism evidence="1 2">
    <name type="scientific">Nezara viridula</name>
    <name type="common">Southern green stink bug</name>
    <name type="synonym">Cimex viridulus</name>
    <dbReference type="NCBI Taxonomy" id="85310"/>
    <lineage>
        <taxon>Eukaryota</taxon>
        <taxon>Metazoa</taxon>
        <taxon>Ecdysozoa</taxon>
        <taxon>Arthropoda</taxon>
        <taxon>Hexapoda</taxon>
        <taxon>Insecta</taxon>
        <taxon>Pterygota</taxon>
        <taxon>Neoptera</taxon>
        <taxon>Paraneoptera</taxon>
        <taxon>Hemiptera</taxon>
        <taxon>Heteroptera</taxon>
        <taxon>Panheteroptera</taxon>
        <taxon>Pentatomomorpha</taxon>
        <taxon>Pentatomoidea</taxon>
        <taxon>Pentatomidae</taxon>
        <taxon>Pentatominae</taxon>
        <taxon>Nezara</taxon>
    </lineage>
</organism>
<dbReference type="Proteomes" id="UP001152798">
    <property type="component" value="Chromosome 5"/>
</dbReference>
<dbReference type="Gene3D" id="3.30.450.40">
    <property type="match status" value="1"/>
</dbReference>
<proteinExistence type="predicted"/>
<name>A0A9P0HFM6_NEZVI</name>
<accession>A0A9P0HFM6</accession>
<dbReference type="EMBL" id="OV725081">
    <property type="protein sequence ID" value="CAH1401533.1"/>
    <property type="molecule type" value="Genomic_DNA"/>
</dbReference>
<evidence type="ECO:0008006" key="3">
    <source>
        <dbReference type="Google" id="ProtNLM"/>
    </source>
</evidence>
<sequence>MWLWNRKLQKKYCCLKKKDAYFTYTSNRDMKACELEGCAICYIVDQNNKTHLFVILYNGEHLIQRPIGEAFRINDCLCLATSAAKHKEIMLSPYLYKDYRFPLGNGWRESEDCIGLAVPIMKSNCQVLGVIELTKPMFSNEYSPIDTEAVSLMTSLFGYLAEESDITTEIQMVLTFINPMMKLITQYLECTLPAATIISQLTFMNKNELGAINSSFCVKKVTRNLQYNILYTEDNAASHCHVETSKICSRDDNSFLGYSMRRGENTKGKEKNGQKWLLGIPIKFNEVTGGIQFQFLGSNEPYISEKNVKLLEITCTFLGFILEMNELGDELFKHEKEIIVIEDMLKLQTCHCNHELIKLQNATDSYEESNDIYSYTWSPEITNEQETILIVFRNLLESFTGHLFYDRKALNEFILFIKRTHTRNKEINYRHILVTTHFIVVFLKKNEDYFSPIERDALVMSALCHYIHKCEPTYSFIYESIFKTFRICDNSSKLVNTGLLTKMKRWKYFYPCNYLSDIDKYKKKYYEIVNLIGKKKFNLQNKCHRELVILAIIINADKSMYYKHKVFMSHHDEYCLYWNIEFSLYKKEKASYFNKNNLWTPKLLDKNDTEEYQLKKQLAVDLINSFLQPWFNILKILFEDTEYLQHYLDKSIQLLKQHEKEVKEERRKTFIFTLKPTGLWLGPEEKLSKL</sequence>
<dbReference type="SUPFAM" id="SSF55781">
    <property type="entry name" value="GAF domain-like"/>
    <property type="match status" value="1"/>
</dbReference>
<keyword evidence="2" id="KW-1185">Reference proteome</keyword>
<protein>
    <recommendedName>
        <fullName evidence="3">PDEase domain-containing protein</fullName>
    </recommendedName>
</protein>
<dbReference type="InterPro" id="IPR029016">
    <property type="entry name" value="GAF-like_dom_sf"/>
</dbReference>
<dbReference type="OrthoDB" id="6604998at2759"/>
<dbReference type="GO" id="GO:0004114">
    <property type="term" value="F:3',5'-cyclic-nucleotide phosphodiesterase activity"/>
    <property type="evidence" value="ECO:0007669"/>
    <property type="project" value="InterPro"/>
</dbReference>